<evidence type="ECO:0000313" key="5">
    <source>
        <dbReference type="Proteomes" id="UP000502006"/>
    </source>
</evidence>
<dbReference type="Proteomes" id="UP000502006">
    <property type="component" value="Chromosome"/>
</dbReference>
<reference evidence="5 6" key="1">
    <citation type="submission" date="2019-03" db="EMBL/GenBank/DDBJ databases">
        <title>Novel transposon Tn6433 accelerates the dissemination of tet(E) in Aeromonas from aerobic biofilm under oxytetracycline stress.</title>
        <authorList>
            <person name="Shi Y."/>
            <person name="Tian Z."/>
            <person name="Zhang Y."/>
            <person name="Zhang H."/>
            <person name="Yang M."/>
        </authorList>
    </citation>
    <scope>NUCLEOTIDE SEQUENCE [LARGE SCALE GENOMIC DNA]</scope>
    <source>
        <strain evidence="3 6">R50-22</strain>
        <strain evidence="2 5">T5-8</strain>
    </source>
</reference>
<evidence type="ECO:0008006" key="7">
    <source>
        <dbReference type="Google" id="ProtNLM"/>
    </source>
</evidence>
<organism evidence="1 4">
    <name type="scientific">Aeromonas media</name>
    <dbReference type="NCBI Taxonomy" id="651"/>
    <lineage>
        <taxon>Bacteria</taxon>
        <taxon>Pseudomonadati</taxon>
        <taxon>Pseudomonadota</taxon>
        <taxon>Gammaproteobacteria</taxon>
        <taxon>Aeromonadales</taxon>
        <taxon>Aeromonadaceae</taxon>
        <taxon>Aeromonas</taxon>
    </lineage>
</organism>
<name>A0A7Z3CLA4_AERME</name>
<gene>
    <name evidence="2" type="ORF">E4186_05105</name>
    <name evidence="3" type="ORF">E4188_02475</name>
    <name evidence="1" type="ORF">GWI30_04900</name>
</gene>
<dbReference type="EMBL" id="CP047962">
    <property type="protein sequence ID" value="QHQ50359.1"/>
    <property type="molecule type" value="Genomic_DNA"/>
</dbReference>
<protein>
    <recommendedName>
        <fullName evidence="7">Chromosome partitioning protein ParB</fullName>
    </recommendedName>
</protein>
<dbReference type="AlphaFoldDB" id="A0A7Z3CLA4"/>
<evidence type="ECO:0000313" key="2">
    <source>
        <dbReference type="EMBL" id="QJT29650.1"/>
    </source>
</evidence>
<proteinExistence type="predicted"/>
<evidence type="ECO:0000313" key="6">
    <source>
        <dbReference type="Proteomes" id="UP000502657"/>
    </source>
</evidence>
<evidence type="ECO:0000313" key="3">
    <source>
        <dbReference type="EMBL" id="QJT37562.1"/>
    </source>
</evidence>
<reference evidence="1 4" key="2">
    <citation type="submission" date="2020-01" db="EMBL/GenBank/DDBJ databases">
        <title>Complete genome of Aeromonas media MC64.</title>
        <authorList>
            <person name="Cao G."/>
            <person name="Fu J."/>
            <person name="Zhong C."/>
        </authorList>
    </citation>
    <scope>NUCLEOTIDE SEQUENCE [LARGE SCALE GENOMIC DNA]</scope>
    <source>
        <strain evidence="1 4">MC64</strain>
    </source>
</reference>
<dbReference type="EMBL" id="CP038444">
    <property type="protein sequence ID" value="QJT29650.1"/>
    <property type="molecule type" value="Genomic_DNA"/>
</dbReference>
<dbReference type="Proteomes" id="UP000502657">
    <property type="component" value="Chromosome"/>
</dbReference>
<keyword evidence="6" id="KW-1185">Reference proteome</keyword>
<accession>A0A7Z3CLA4</accession>
<dbReference type="Proteomes" id="UP000463871">
    <property type="component" value="Chromosome"/>
</dbReference>
<sequence length="159" mass="17661">MTLNCEENSWQGKVAMASEQQDKALEAALRQAIRAQYHFRPSEQGLLAWDVRRLVRLSRALPVQAVALGEIAELDQVHWYGHGAASPTVRSVVEHCQLMMAADLAYPILLDSAGRVMDGMHRVGKALMLGHSHIEARRFVVDPAPDYQGCDPDALPYDD</sequence>
<evidence type="ECO:0000313" key="4">
    <source>
        <dbReference type="Proteomes" id="UP000463871"/>
    </source>
</evidence>
<dbReference type="EMBL" id="CP038448">
    <property type="protein sequence ID" value="QJT37562.1"/>
    <property type="molecule type" value="Genomic_DNA"/>
</dbReference>
<evidence type="ECO:0000313" key="1">
    <source>
        <dbReference type="EMBL" id="QHQ50359.1"/>
    </source>
</evidence>